<proteinExistence type="predicted"/>
<dbReference type="EMBL" id="JARJCN010000017">
    <property type="protein sequence ID" value="KAJ7092809.1"/>
    <property type="molecule type" value="Genomic_DNA"/>
</dbReference>
<dbReference type="InterPro" id="IPR050317">
    <property type="entry name" value="Plant_Fungal_Acyltransferase"/>
</dbReference>
<name>A0AAD6U7C1_9AGAR</name>
<organism evidence="1 2">
    <name type="scientific">Mycena belliarum</name>
    <dbReference type="NCBI Taxonomy" id="1033014"/>
    <lineage>
        <taxon>Eukaryota</taxon>
        <taxon>Fungi</taxon>
        <taxon>Dikarya</taxon>
        <taxon>Basidiomycota</taxon>
        <taxon>Agaricomycotina</taxon>
        <taxon>Agaricomycetes</taxon>
        <taxon>Agaricomycetidae</taxon>
        <taxon>Agaricales</taxon>
        <taxon>Marasmiineae</taxon>
        <taxon>Mycenaceae</taxon>
        <taxon>Mycena</taxon>
    </lineage>
</organism>
<gene>
    <name evidence="1" type="ORF">B0H15DRAFT_882680</name>
</gene>
<dbReference type="InterPro" id="IPR023213">
    <property type="entry name" value="CAT-like_dom_sf"/>
</dbReference>
<reference evidence="1" key="1">
    <citation type="submission" date="2023-03" db="EMBL/GenBank/DDBJ databases">
        <title>Massive genome expansion in bonnet fungi (Mycena s.s.) driven by repeated elements and novel gene families across ecological guilds.</title>
        <authorList>
            <consortium name="Lawrence Berkeley National Laboratory"/>
            <person name="Harder C.B."/>
            <person name="Miyauchi S."/>
            <person name="Viragh M."/>
            <person name="Kuo A."/>
            <person name="Thoen E."/>
            <person name="Andreopoulos B."/>
            <person name="Lu D."/>
            <person name="Skrede I."/>
            <person name="Drula E."/>
            <person name="Henrissat B."/>
            <person name="Morin E."/>
            <person name="Kohler A."/>
            <person name="Barry K."/>
            <person name="LaButti K."/>
            <person name="Morin E."/>
            <person name="Salamov A."/>
            <person name="Lipzen A."/>
            <person name="Mereny Z."/>
            <person name="Hegedus B."/>
            <person name="Baldrian P."/>
            <person name="Stursova M."/>
            <person name="Weitz H."/>
            <person name="Taylor A."/>
            <person name="Grigoriev I.V."/>
            <person name="Nagy L.G."/>
            <person name="Martin F."/>
            <person name="Kauserud H."/>
        </authorList>
    </citation>
    <scope>NUCLEOTIDE SEQUENCE</scope>
    <source>
        <strain evidence="1">CBHHK173m</strain>
    </source>
</reference>
<dbReference type="Gene3D" id="3.30.559.10">
    <property type="entry name" value="Chloramphenicol acetyltransferase-like domain"/>
    <property type="match status" value="2"/>
</dbReference>
<protein>
    <submittedName>
        <fullName evidence="1">Uncharacterized protein</fullName>
    </submittedName>
</protein>
<comment type="caution">
    <text evidence="1">The sequence shown here is derived from an EMBL/GenBank/DDBJ whole genome shotgun (WGS) entry which is preliminary data.</text>
</comment>
<keyword evidence="2" id="KW-1185">Reference proteome</keyword>
<evidence type="ECO:0000313" key="2">
    <source>
        <dbReference type="Proteomes" id="UP001222325"/>
    </source>
</evidence>
<dbReference type="PANTHER" id="PTHR31642:SF294">
    <property type="entry name" value="ACETYLTRANSFERASE MATC1"/>
    <property type="match status" value="1"/>
</dbReference>
<dbReference type="Pfam" id="PF02458">
    <property type="entry name" value="Transferase"/>
    <property type="match status" value="1"/>
</dbReference>
<accession>A0AAD6U7C1</accession>
<dbReference type="PANTHER" id="PTHR31642">
    <property type="entry name" value="TRICHOTHECENE 3-O-ACETYLTRANSFERASE"/>
    <property type="match status" value="1"/>
</dbReference>
<dbReference type="GO" id="GO:0016747">
    <property type="term" value="F:acyltransferase activity, transferring groups other than amino-acyl groups"/>
    <property type="evidence" value="ECO:0007669"/>
    <property type="project" value="TreeGrafter"/>
</dbReference>
<feature type="non-terminal residue" evidence="1">
    <location>
        <position position="1"/>
    </location>
</feature>
<sequence length="487" mass="54381">MSFLQRILWPFSPRKLVAPPSGVDTVPCTGLDLIPLDVVLTSGFIVDARLDAKKLEETLSTLIVHRLPRAGARLALRNGVYEFQVPKMFDAETPPVVFTVEDYAEPYRCATRPELPIHLPDSFDATQPFVCPEPRLEVYLRSKDCPATLEAFLVPNMPSLHVHVAVFDDLTFIGVTASHVCADVLGTQTLLHAWTRLLNGDALDSIPGMARDAAPFAAFRGPTAAAQPRGWYDLGWFSRFLFIVRLVIRVLPDPKEAAYIIRVPKTFLADAKRDMMRQLELQGSSEWVGSSDVLLAWWFKTAYGHRKLTDTTPIHIHMPVNLRGKPVFPNAEVLPIPYLHYAVLDVAVPPIPAHALRTESLGALALRLRRAINDYTADPARMAADMHWRCAHPLKVLFPCPPHAEFFVQTSWRAAHYGALDFSGAAVEANAKARVVFCTGVTSSRMNIPYRGFGVVLMEDEDAVWMGQVRGTKDWEDIRRNGVVEFI</sequence>
<evidence type="ECO:0000313" key="1">
    <source>
        <dbReference type="EMBL" id="KAJ7092809.1"/>
    </source>
</evidence>
<dbReference type="Proteomes" id="UP001222325">
    <property type="component" value="Unassembled WGS sequence"/>
</dbReference>
<dbReference type="AlphaFoldDB" id="A0AAD6U7C1"/>